<name>A0ABR3FAH5_9AGAR</name>
<dbReference type="EMBL" id="JBAHYK010000654">
    <property type="protein sequence ID" value="KAL0572221.1"/>
    <property type="molecule type" value="Genomic_DNA"/>
</dbReference>
<dbReference type="Proteomes" id="UP001465976">
    <property type="component" value="Unassembled WGS sequence"/>
</dbReference>
<evidence type="ECO:0000313" key="3">
    <source>
        <dbReference type="Proteomes" id="UP001465976"/>
    </source>
</evidence>
<proteinExistence type="predicted"/>
<comment type="caution">
    <text evidence="2">The sequence shown here is derived from an EMBL/GenBank/DDBJ whole genome shotgun (WGS) entry which is preliminary data.</text>
</comment>
<gene>
    <name evidence="2" type="ORF">V5O48_009743</name>
</gene>
<feature type="compositionally biased region" description="Polar residues" evidence="1">
    <location>
        <begin position="588"/>
        <end position="604"/>
    </location>
</feature>
<organism evidence="2 3">
    <name type="scientific">Marasmius crinis-equi</name>
    <dbReference type="NCBI Taxonomy" id="585013"/>
    <lineage>
        <taxon>Eukaryota</taxon>
        <taxon>Fungi</taxon>
        <taxon>Dikarya</taxon>
        <taxon>Basidiomycota</taxon>
        <taxon>Agaricomycotina</taxon>
        <taxon>Agaricomycetes</taxon>
        <taxon>Agaricomycetidae</taxon>
        <taxon>Agaricales</taxon>
        <taxon>Marasmiineae</taxon>
        <taxon>Marasmiaceae</taxon>
        <taxon>Marasmius</taxon>
    </lineage>
</organism>
<accession>A0ABR3FAH5</accession>
<keyword evidence="3" id="KW-1185">Reference proteome</keyword>
<protein>
    <submittedName>
        <fullName evidence="2">Uncharacterized protein</fullName>
    </submittedName>
</protein>
<evidence type="ECO:0000256" key="1">
    <source>
        <dbReference type="SAM" id="MobiDB-lite"/>
    </source>
</evidence>
<evidence type="ECO:0000313" key="2">
    <source>
        <dbReference type="EMBL" id="KAL0572221.1"/>
    </source>
</evidence>
<feature type="region of interest" description="Disordered" evidence="1">
    <location>
        <begin position="572"/>
        <end position="604"/>
    </location>
</feature>
<sequence>MAGQTSPPSLPISLFDILIGSASKESEHGAVDLIQHLLKLVGYEACQAKRNVNYLCSAIFDFGVLYGVVHKWIDNTANTSEPSEKLRLFKKYTDAIYVIEEYASLSSSYLTPHTKSPHYSSELFELSALLEEDSTLSTRLEEDSTKESTYPDSLDLEDSIRLVKLLADIRDRLGKAISAISNLRIPAEEFTATTQGIAAFVDDYSYLLDIKSKIKLQSITLGHKRFERVLDELNKTEASLKNWCTSNDGQNQIQTNAEISLKGVQFWMLVHLFFTRATAASQDSDPRNILNSRKLWDKIFSTAAVFNTEFETPATASSSKLEGELNAFIAFLEACSLESEAVPESYKELYGLAGNTGRFYFGWARSLVEACADLEKHWNKQDLDGRDEITEVFTKTKEALQSAVAQRTNTQRFDVSNPVNEKLEDAQKLARTCFVKLEASMIPLLFVAVDSANFRQQHKPDSITAWETNIRTAKARDDKQKEKYNAKVANINNAVQKASESKTTRVYIETDGQSPPIGYDVDGDMSLGALLWHRIHESRDKPLANAAKSHFVKKGATKDPLRLDSDMKIREVLKDTDGTDTSKGPDGTDTSKGPDDTNTLQLIS</sequence>
<reference evidence="2 3" key="1">
    <citation type="submission" date="2024-02" db="EMBL/GenBank/DDBJ databases">
        <title>A draft genome for the cacao thread blight pathogen Marasmius crinis-equi.</title>
        <authorList>
            <person name="Cohen S.P."/>
            <person name="Baruah I.K."/>
            <person name="Amoako-Attah I."/>
            <person name="Bukari Y."/>
            <person name="Meinhardt L.W."/>
            <person name="Bailey B.A."/>
        </authorList>
    </citation>
    <scope>NUCLEOTIDE SEQUENCE [LARGE SCALE GENOMIC DNA]</scope>
    <source>
        <strain evidence="2 3">GH-76</strain>
    </source>
</reference>